<protein>
    <recommendedName>
        <fullName evidence="3">Galectin</fullName>
    </recommendedName>
</protein>
<gene>
    <name evidence="1" type="ORF">PENTCL1PPCAC_6729</name>
</gene>
<dbReference type="AlphaFoldDB" id="A0AAV5ST59"/>
<dbReference type="EMBL" id="BTSX01000002">
    <property type="protein sequence ID" value="GMS84554.1"/>
    <property type="molecule type" value="Genomic_DNA"/>
</dbReference>
<accession>A0AAV5ST59</accession>
<proteinExistence type="predicted"/>
<sequence>MGNNLVSFIILSSDPQNVIASDEDFSEVSSLGSIDPLLRVSQLQIHIAVNGDENTSIFHSPFELAHHVLAGQTVQEGFRIDRLESRHLKI</sequence>
<evidence type="ECO:0008006" key="3">
    <source>
        <dbReference type="Google" id="ProtNLM"/>
    </source>
</evidence>
<evidence type="ECO:0000313" key="1">
    <source>
        <dbReference type="EMBL" id="GMS84554.1"/>
    </source>
</evidence>
<reference evidence="1" key="1">
    <citation type="submission" date="2023-10" db="EMBL/GenBank/DDBJ databases">
        <title>Genome assembly of Pristionchus species.</title>
        <authorList>
            <person name="Yoshida K."/>
            <person name="Sommer R.J."/>
        </authorList>
    </citation>
    <scope>NUCLEOTIDE SEQUENCE</scope>
    <source>
        <strain evidence="1">RS0144</strain>
    </source>
</reference>
<dbReference type="Proteomes" id="UP001432027">
    <property type="component" value="Unassembled WGS sequence"/>
</dbReference>
<name>A0AAV5ST59_9BILA</name>
<organism evidence="1 2">
    <name type="scientific">Pristionchus entomophagus</name>
    <dbReference type="NCBI Taxonomy" id="358040"/>
    <lineage>
        <taxon>Eukaryota</taxon>
        <taxon>Metazoa</taxon>
        <taxon>Ecdysozoa</taxon>
        <taxon>Nematoda</taxon>
        <taxon>Chromadorea</taxon>
        <taxon>Rhabditida</taxon>
        <taxon>Rhabditina</taxon>
        <taxon>Diplogasteromorpha</taxon>
        <taxon>Diplogasteroidea</taxon>
        <taxon>Neodiplogasteridae</taxon>
        <taxon>Pristionchus</taxon>
    </lineage>
</organism>
<comment type="caution">
    <text evidence="1">The sequence shown here is derived from an EMBL/GenBank/DDBJ whole genome shotgun (WGS) entry which is preliminary data.</text>
</comment>
<keyword evidence="2" id="KW-1185">Reference proteome</keyword>
<feature type="non-terminal residue" evidence="1">
    <location>
        <position position="90"/>
    </location>
</feature>
<evidence type="ECO:0000313" key="2">
    <source>
        <dbReference type="Proteomes" id="UP001432027"/>
    </source>
</evidence>